<dbReference type="Proteomes" id="UP000270291">
    <property type="component" value="Unassembled WGS sequence"/>
</dbReference>
<comment type="caution">
    <text evidence="2">The sequence shown here is derived from an EMBL/GenBank/DDBJ whole genome shotgun (WGS) entry which is preliminary data.</text>
</comment>
<dbReference type="OrthoDB" id="886353at2"/>
<keyword evidence="3" id="KW-1185">Reference proteome</keyword>
<dbReference type="AlphaFoldDB" id="A0A428K171"/>
<sequence>MKRIIPVVLLLGAGNTSFAQTSSPAPVASDVAAVAAPARPLSDSTRQAVHKLFKWGRIYGLISTVSGGLVLGSSTGYAIGGDTNWKNIGSIAMGGTAVALGTTSLVRFSRRRERAVLAALERGETLPPYVMLMSPFLPKK</sequence>
<accession>A0A428K171</accession>
<feature type="chain" id="PRO_5019170113" evidence="1">
    <location>
        <begin position="20"/>
        <end position="140"/>
    </location>
</feature>
<name>A0A428K171_9BACT</name>
<dbReference type="EMBL" id="RWIU01000008">
    <property type="protein sequence ID" value="RSK40138.1"/>
    <property type="molecule type" value="Genomic_DNA"/>
</dbReference>
<evidence type="ECO:0000313" key="2">
    <source>
        <dbReference type="EMBL" id="RSK40138.1"/>
    </source>
</evidence>
<evidence type="ECO:0000256" key="1">
    <source>
        <dbReference type="SAM" id="SignalP"/>
    </source>
</evidence>
<dbReference type="RefSeq" id="WP_125440210.1">
    <property type="nucleotide sequence ID" value="NZ_RWIU01000008.1"/>
</dbReference>
<evidence type="ECO:0000313" key="3">
    <source>
        <dbReference type="Proteomes" id="UP000270291"/>
    </source>
</evidence>
<organism evidence="2 3">
    <name type="scientific">Hymenobacter perfusus</name>
    <dbReference type="NCBI Taxonomy" id="1236770"/>
    <lineage>
        <taxon>Bacteria</taxon>
        <taxon>Pseudomonadati</taxon>
        <taxon>Bacteroidota</taxon>
        <taxon>Cytophagia</taxon>
        <taxon>Cytophagales</taxon>
        <taxon>Hymenobacteraceae</taxon>
        <taxon>Hymenobacter</taxon>
    </lineage>
</organism>
<feature type="signal peptide" evidence="1">
    <location>
        <begin position="1"/>
        <end position="19"/>
    </location>
</feature>
<keyword evidence="1" id="KW-0732">Signal</keyword>
<proteinExistence type="predicted"/>
<reference evidence="2 3" key="1">
    <citation type="submission" date="2018-12" db="EMBL/GenBank/DDBJ databases">
        <authorList>
            <person name="Feng G."/>
            <person name="Zhu H."/>
        </authorList>
    </citation>
    <scope>NUCLEOTIDE SEQUENCE [LARGE SCALE GENOMIC DNA]</scope>
    <source>
        <strain evidence="2 3">LMG 26000</strain>
    </source>
</reference>
<gene>
    <name evidence="2" type="ORF">EI293_19400</name>
</gene>
<protein>
    <submittedName>
        <fullName evidence="2">Uncharacterized protein</fullName>
    </submittedName>
</protein>